<keyword evidence="1" id="KW-0732">Signal</keyword>
<comment type="caution">
    <text evidence="2">The sequence shown here is derived from an EMBL/GenBank/DDBJ whole genome shotgun (WGS) entry which is preliminary data.</text>
</comment>
<evidence type="ECO:0000256" key="1">
    <source>
        <dbReference type="SAM" id="SignalP"/>
    </source>
</evidence>
<keyword evidence="3" id="KW-1185">Reference proteome</keyword>
<proteinExistence type="predicted"/>
<gene>
    <name evidence="2" type="ORF">FJTKL_08301</name>
</gene>
<dbReference type="EMBL" id="JBAWTH010000031">
    <property type="protein sequence ID" value="KAL2285382.1"/>
    <property type="molecule type" value="Genomic_DNA"/>
</dbReference>
<dbReference type="Proteomes" id="UP001600888">
    <property type="component" value="Unassembled WGS sequence"/>
</dbReference>
<evidence type="ECO:0008006" key="4">
    <source>
        <dbReference type="Google" id="ProtNLM"/>
    </source>
</evidence>
<organism evidence="2 3">
    <name type="scientific">Diaporthe vaccinii</name>
    <dbReference type="NCBI Taxonomy" id="105482"/>
    <lineage>
        <taxon>Eukaryota</taxon>
        <taxon>Fungi</taxon>
        <taxon>Dikarya</taxon>
        <taxon>Ascomycota</taxon>
        <taxon>Pezizomycotina</taxon>
        <taxon>Sordariomycetes</taxon>
        <taxon>Sordariomycetidae</taxon>
        <taxon>Diaporthales</taxon>
        <taxon>Diaporthaceae</taxon>
        <taxon>Diaporthe</taxon>
        <taxon>Diaporthe eres species complex</taxon>
    </lineage>
</organism>
<dbReference type="Pfam" id="PF22701">
    <property type="entry name" value="Mala_s_1-like"/>
    <property type="match status" value="1"/>
</dbReference>
<sequence>MISRAGSVALAGLASLTGLAQATPSGQHRPKSAQSCPSMNSSTFVIDEFQLYPENAKFDFNRCLVYFGVLFNASVGVFNPYTKDLETILLPGISGDPALHLGPALPDAQGHLTVLVDAGAAFNTAGQDVSGTNIVLKYDFDQREVIWQRNITQLITQGAWGGFQDVEHDKDGNIYIVGTYPGTLLRVDKDGNGLKPWFLPPADELANTTNAGFAGLASIRERDVLLTNNNADGQIYRFDGVSGSETGAPVLVPRTGPNGTQPSAPIGFSDAVLLPAKYNNTVLLVAEDAAGVWVIRSQDGRWESAETLGLVSNNVPEAQGGQVPAAVQIGPDALFSLEEFFADPIVEGTNAGDRRAFPMVSITAQVDDLVRKSR</sequence>
<accession>A0ABR4ESG2</accession>
<dbReference type="InterPro" id="IPR054550">
    <property type="entry name" value="Mala_s_1-like"/>
</dbReference>
<evidence type="ECO:0000313" key="3">
    <source>
        <dbReference type="Proteomes" id="UP001600888"/>
    </source>
</evidence>
<protein>
    <recommendedName>
        <fullName evidence="4">TRI14</fullName>
    </recommendedName>
</protein>
<dbReference type="CDD" id="cd12811">
    <property type="entry name" value="MALA"/>
    <property type="match status" value="1"/>
</dbReference>
<feature type="signal peptide" evidence="1">
    <location>
        <begin position="1"/>
        <end position="22"/>
    </location>
</feature>
<dbReference type="SUPFAM" id="SSF63829">
    <property type="entry name" value="Calcium-dependent phosphotriesterase"/>
    <property type="match status" value="1"/>
</dbReference>
<feature type="chain" id="PRO_5045516988" description="TRI14" evidence="1">
    <location>
        <begin position="23"/>
        <end position="374"/>
    </location>
</feature>
<name>A0ABR4ESG2_9PEZI</name>
<evidence type="ECO:0000313" key="2">
    <source>
        <dbReference type="EMBL" id="KAL2285382.1"/>
    </source>
</evidence>
<reference evidence="2 3" key="1">
    <citation type="submission" date="2024-03" db="EMBL/GenBank/DDBJ databases">
        <title>A high-quality draft genome sequence of Diaporthe vaccinii, a causative agent of upright dieback and viscid rot disease in cranberry plants.</title>
        <authorList>
            <person name="Sarrasin M."/>
            <person name="Lang B.F."/>
            <person name="Burger G."/>
        </authorList>
    </citation>
    <scope>NUCLEOTIDE SEQUENCE [LARGE SCALE GENOMIC DNA]</scope>
    <source>
        <strain evidence="2 3">IS7</strain>
    </source>
</reference>